<dbReference type="InterPro" id="IPR006571">
    <property type="entry name" value="TLDc_dom"/>
</dbReference>
<dbReference type="EMBL" id="JABANO010009883">
    <property type="protein sequence ID" value="KAF4746066.1"/>
    <property type="molecule type" value="Genomic_DNA"/>
</dbReference>
<dbReference type="PANTHER" id="PTHR23354">
    <property type="entry name" value="NUCLEOLAR PROTEIN 7/ESTROGEN RECEPTOR COACTIVATOR-RELATED"/>
    <property type="match status" value="1"/>
</dbReference>
<feature type="domain" description="TLDc" evidence="2">
    <location>
        <begin position="483"/>
        <end position="658"/>
    </location>
</feature>
<feature type="region of interest" description="Disordered" evidence="1">
    <location>
        <begin position="313"/>
        <end position="333"/>
    </location>
</feature>
<feature type="compositionally biased region" description="Acidic residues" evidence="1">
    <location>
        <begin position="204"/>
        <end position="215"/>
    </location>
</feature>
<feature type="region of interest" description="Disordered" evidence="1">
    <location>
        <begin position="166"/>
        <end position="247"/>
    </location>
</feature>
<protein>
    <recommendedName>
        <fullName evidence="2">TLDc domain-containing protein</fullName>
    </recommendedName>
</protein>
<name>A0A7J6TNR7_PEROL</name>
<feature type="compositionally biased region" description="Polar residues" evidence="1">
    <location>
        <begin position="313"/>
        <end position="331"/>
    </location>
</feature>
<organism evidence="3 4">
    <name type="scientific">Perkinsus olseni</name>
    <name type="common">Perkinsus atlanticus</name>
    <dbReference type="NCBI Taxonomy" id="32597"/>
    <lineage>
        <taxon>Eukaryota</taxon>
        <taxon>Sar</taxon>
        <taxon>Alveolata</taxon>
        <taxon>Perkinsozoa</taxon>
        <taxon>Perkinsea</taxon>
        <taxon>Perkinsida</taxon>
        <taxon>Perkinsidae</taxon>
        <taxon>Perkinsus</taxon>
    </lineage>
</organism>
<keyword evidence="4" id="KW-1185">Reference proteome</keyword>
<evidence type="ECO:0000256" key="1">
    <source>
        <dbReference type="SAM" id="MobiDB-lite"/>
    </source>
</evidence>
<comment type="caution">
    <text evidence="3">The sequence shown here is derived from an EMBL/GenBank/DDBJ whole genome shotgun (WGS) entry which is preliminary data.</text>
</comment>
<feature type="compositionally biased region" description="Basic and acidic residues" evidence="1">
    <location>
        <begin position="166"/>
        <end position="182"/>
    </location>
</feature>
<evidence type="ECO:0000313" key="3">
    <source>
        <dbReference type="EMBL" id="KAF4746066.1"/>
    </source>
</evidence>
<dbReference type="Proteomes" id="UP000553632">
    <property type="component" value="Unassembled WGS sequence"/>
</dbReference>
<feature type="compositionally biased region" description="Polar residues" evidence="1">
    <location>
        <begin position="184"/>
        <end position="203"/>
    </location>
</feature>
<reference evidence="3 4" key="1">
    <citation type="submission" date="2020-04" db="EMBL/GenBank/DDBJ databases">
        <title>Perkinsus olseni comparative genomics.</title>
        <authorList>
            <person name="Bogema D.R."/>
        </authorList>
    </citation>
    <scope>NUCLEOTIDE SEQUENCE [LARGE SCALE GENOMIC DNA]</scope>
    <source>
        <strain evidence="3 4">ATCC PRA-207</strain>
    </source>
</reference>
<feature type="compositionally biased region" description="Polar residues" evidence="1">
    <location>
        <begin position="227"/>
        <end position="236"/>
    </location>
</feature>
<proteinExistence type="predicted"/>
<feature type="region of interest" description="Disordered" evidence="1">
    <location>
        <begin position="21"/>
        <end position="135"/>
    </location>
</feature>
<dbReference type="AlphaFoldDB" id="A0A7J6TNR7"/>
<evidence type="ECO:0000313" key="4">
    <source>
        <dbReference type="Proteomes" id="UP000553632"/>
    </source>
</evidence>
<dbReference type="Pfam" id="PF07534">
    <property type="entry name" value="TLD"/>
    <property type="match status" value="1"/>
</dbReference>
<feature type="compositionally biased region" description="Basic and acidic residues" evidence="1">
    <location>
        <begin position="37"/>
        <end position="85"/>
    </location>
</feature>
<sequence length="748" mass="81757">MSETTVLTGGVMTRAKVAVVEKEKAEHEGPQAAVGSENEHKQEEVEKAETVEEGHEEADKKADKKDGPAIPKVADESEADAKKQDSAQPPVDGLTQYTGSQPQAAVLPPSAQPLMADMPVDKPSPSDIKRNLTPREARQLVELQYHEQLRQYQRWLTALAEAARERRRAEEGQHQQQEKGEQEPSSAPSVTQHAEQPAVSSATDEGDGGTAQDDEQAAKKRKMDGQANESPRQGNSEARRARRSGRRWRSMLWAGMPSARAQPSQHAGNSLHSALLTAAVLRAIRCQGILNYPYPASFELRFFVIMGNHTSTSADSPAIATSSDAATTGRTSRALPEADMNSLHAFFKAAAADGRVTLESLSDHLSVAYKPFAPALFEFISGGGVKSAKVDKMVESSAELLANRADWASLIQAFGTPHAVLQFVVASIDPTEPPRDIKIAESSEVYDFQTMMPGIGPVFNESLRCALCMDRDGQTADLPSSAPKFVKEYHVLLLRIIYPDLMPSLSTLYWSSAHGRSLQRLMSNSGFYPGPTVLIIKDTKGRVWGVATGSALDWSKDTIVPDASAKGGYYLFNKIAVTTTLYQLEPEIRVIRGRTRSSADNYVYLNAKNKLRAKGLGFGGRSGGEGDCRVWINEDLTKASVMDYDATYDAGQILSAVDDDDDDDDSMRESDISDIAVLGGGGATALRMRDEQMERDRQAKEDSRKVDLKRFMKVSEFDKEQLLSKTFGATANARDAIREQRGEKDNGQ</sequence>
<evidence type="ECO:0000259" key="2">
    <source>
        <dbReference type="SMART" id="SM00584"/>
    </source>
</evidence>
<gene>
    <name evidence="3" type="ORF">FOZ63_022004</name>
</gene>
<dbReference type="SMART" id="SM00584">
    <property type="entry name" value="TLDc"/>
    <property type="match status" value="1"/>
</dbReference>
<accession>A0A7J6TNR7</accession>